<dbReference type="PANTHER" id="PTHR23039">
    <property type="entry name" value="NANCE-HORAN SYNDROME PROTEIN"/>
    <property type="match status" value="1"/>
</dbReference>
<feature type="compositionally biased region" description="Pro residues" evidence="1">
    <location>
        <begin position="387"/>
        <end position="413"/>
    </location>
</feature>
<reference evidence="2" key="3">
    <citation type="submission" date="2025-09" db="UniProtKB">
        <authorList>
            <consortium name="Ensembl"/>
        </authorList>
    </citation>
    <scope>IDENTIFICATION</scope>
</reference>
<feature type="region of interest" description="Disordered" evidence="1">
    <location>
        <begin position="136"/>
        <end position="458"/>
    </location>
</feature>
<sequence>SGDAIRIPTIDGNLPPLDVPRGARVRLGALEETDTALQKHIDRVYYDDTLLGRKTSAKLSPMVRPKSLAVPGMTTSASPPDLLSPVMSISPQGTYMSKIIPNAILPPMVDVVALTRSSVRTLSRCSLVSSSPASVRSLTRFSERSTRSREPSSSSDNWSHSQSTETIVSNSSTISSQGGSDLRTAHGLLAVGPRSVGGSSGRTSPAFSTSSQAEGSDTGSLASERSSARSVSLRKMKKPPAPPRRTFSLYQKAEGEHKVLGLPPKPNRRPQQTSRGSPGERGITVVLREPSAQPKWSCPDGSDRTMSPSSGYSSQSGTPTLPTKGLGPPAASPGRVQPQKPDRVCSLQSPALSVSSSLTSISSSASDPVPSETPHCVQSRSDRFVIPPHPKVPAPFSPPPTKPQIPTCPPPALSPLHWTRWCPAPQGRSPPPNPAPNHHRHHHRPPTTRLLHRPRRQR</sequence>
<dbReference type="GeneTree" id="ENSGT00950000182963"/>
<feature type="compositionally biased region" description="Polar residues" evidence="1">
    <location>
        <begin position="206"/>
        <end position="230"/>
    </location>
</feature>
<dbReference type="AlphaFoldDB" id="G3UR50"/>
<protein>
    <recommendedName>
        <fullName evidence="4">KIAA1522</fullName>
    </recommendedName>
</protein>
<reference evidence="2" key="2">
    <citation type="submission" date="2025-08" db="UniProtKB">
        <authorList>
            <consortium name="Ensembl"/>
        </authorList>
    </citation>
    <scope>IDENTIFICATION</scope>
</reference>
<feature type="compositionally biased region" description="Low complexity" evidence="1">
    <location>
        <begin position="191"/>
        <end position="205"/>
    </location>
</feature>
<dbReference type="PANTHER" id="PTHR23039:SF6">
    <property type="entry name" value="SIMILAR TO MKIAA1522 PROTEIN"/>
    <property type="match status" value="1"/>
</dbReference>
<accession>G3UR50</accession>
<feature type="compositionally biased region" description="Basic residues" evidence="1">
    <location>
        <begin position="437"/>
        <end position="458"/>
    </location>
</feature>
<proteinExistence type="predicted"/>
<feature type="compositionally biased region" description="Basic and acidic residues" evidence="1">
    <location>
        <begin position="141"/>
        <end position="150"/>
    </location>
</feature>
<dbReference type="Bgee" id="ENSMGAG00000005107">
    <property type="expression patterns" value="Expressed in duodenum and 17 other cell types or tissues"/>
</dbReference>
<dbReference type="Proteomes" id="UP000001645">
    <property type="component" value="Chromosome 25"/>
</dbReference>
<keyword evidence="3" id="KW-1185">Reference proteome</keyword>
<dbReference type="GO" id="GO:0030154">
    <property type="term" value="P:cell differentiation"/>
    <property type="evidence" value="ECO:0007669"/>
    <property type="project" value="TreeGrafter"/>
</dbReference>
<feature type="compositionally biased region" description="Low complexity" evidence="1">
    <location>
        <begin position="346"/>
        <end position="370"/>
    </location>
</feature>
<evidence type="ECO:0008006" key="4">
    <source>
        <dbReference type="Google" id="ProtNLM"/>
    </source>
</evidence>
<feature type="compositionally biased region" description="Low complexity" evidence="1">
    <location>
        <begin position="151"/>
        <end position="180"/>
    </location>
</feature>
<dbReference type="InParanoid" id="G3UR50"/>
<feature type="compositionally biased region" description="Low complexity" evidence="1">
    <location>
        <begin position="307"/>
        <end position="329"/>
    </location>
</feature>
<evidence type="ECO:0000313" key="3">
    <source>
        <dbReference type="Proteomes" id="UP000001645"/>
    </source>
</evidence>
<name>G3UR50_MELGA</name>
<reference evidence="2 3" key="1">
    <citation type="journal article" date="2010" name="PLoS Biol.">
        <title>Multi-platform next-generation sequencing of the domestic turkey (Meleagris gallopavo): genome assembly and analysis.</title>
        <authorList>
            <person name="Dalloul R.A."/>
            <person name="Long J.A."/>
            <person name="Zimin A.V."/>
            <person name="Aslam L."/>
            <person name="Beal K."/>
            <person name="Blomberg L.A."/>
            <person name="Bouffard P."/>
            <person name="Burt D.W."/>
            <person name="Crasta O."/>
            <person name="Crooijmans R.P."/>
            <person name="Cooper K."/>
            <person name="Coulombe R.A."/>
            <person name="De S."/>
            <person name="Delany M.E."/>
            <person name="Dodgson J.B."/>
            <person name="Dong J.J."/>
            <person name="Evans C."/>
            <person name="Frederickson K.M."/>
            <person name="Flicek P."/>
            <person name="Florea L."/>
            <person name="Folkerts O."/>
            <person name="Groenen M.A."/>
            <person name="Harkins T.T."/>
            <person name="Herrero J."/>
            <person name="Hoffmann S."/>
            <person name="Megens H.J."/>
            <person name="Jiang A."/>
            <person name="de Jong P."/>
            <person name="Kaiser P."/>
            <person name="Kim H."/>
            <person name="Kim K.W."/>
            <person name="Kim S."/>
            <person name="Langenberger D."/>
            <person name="Lee M.K."/>
            <person name="Lee T."/>
            <person name="Mane S."/>
            <person name="Marcais G."/>
            <person name="Marz M."/>
            <person name="McElroy A.P."/>
            <person name="Modise T."/>
            <person name="Nefedov M."/>
            <person name="Notredame C."/>
            <person name="Paton I.R."/>
            <person name="Payne W.S."/>
            <person name="Pertea G."/>
            <person name="Prickett D."/>
            <person name="Puiu D."/>
            <person name="Qioa D."/>
            <person name="Raineri E."/>
            <person name="Ruffier M."/>
            <person name="Salzberg S.L."/>
            <person name="Schatz M.C."/>
            <person name="Scheuring C."/>
            <person name="Schmidt C.J."/>
            <person name="Schroeder S."/>
            <person name="Searle S.M."/>
            <person name="Smith E.J."/>
            <person name="Smith J."/>
            <person name="Sonstegard T.S."/>
            <person name="Stadler P.F."/>
            <person name="Tafer H."/>
            <person name="Tu Z.J."/>
            <person name="Van Tassell C.P."/>
            <person name="Vilella A.J."/>
            <person name="Williams K.P."/>
            <person name="Yorke J.A."/>
            <person name="Zhang L."/>
            <person name="Zhang H.B."/>
            <person name="Zhang X."/>
            <person name="Zhang Y."/>
            <person name="Reed K.M."/>
        </authorList>
    </citation>
    <scope>NUCLEOTIDE SEQUENCE [LARGE SCALE GENOMIC DNA]</scope>
</reference>
<evidence type="ECO:0000256" key="1">
    <source>
        <dbReference type="SAM" id="MobiDB-lite"/>
    </source>
</evidence>
<organism evidence="2 3">
    <name type="scientific">Meleagris gallopavo</name>
    <name type="common">Wild turkey</name>
    <dbReference type="NCBI Taxonomy" id="9103"/>
    <lineage>
        <taxon>Eukaryota</taxon>
        <taxon>Metazoa</taxon>
        <taxon>Chordata</taxon>
        <taxon>Craniata</taxon>
        <taxon>Vertebrata</taxon>
        <taxon>Euteleostomi</taxon>
        <taxon>Archelosauria</taxon>
        <taxon>Archosauria</taxon>
        <taxon>Dinosauria</taxon>
        <taxon>Saurischia</taxon>
        <taxon>Theropoda</taxon>
        <taxon>Coelurosauria</taxon>
        <taxon>Aves</taxon>
        <taxon>Neognathae</taxon>
        <taxon>Galloanserae</taxon>
        <taxon>Galliformes</taxon>
        <taxon>Phasianidae</taxon>
        <taxon>Meleagridinae</taxon>
        <taxon>Meleagris</taxon>
    </lineage>
</organism>
<dbReference type="Ensembl" id="ENSMGAT00000020718.2">
    <property type="protein sequence ID" value="ENSMGAP00000018149.2"/>
    <property type="gene ID" value="ENSMGAG00000005107.3"/>
</dbReference>
<evidence type="ECO:0000313" key="2">
    <source>
        <dbReference type="Ensembl" id="ENSMGAP00000018149.2"/>
    </source>
</evidence>